<proteinExistence type="predicted"/>
<feature type="region of interest" description="Disordered" evidence="1">
    <location>
        <begin position="96"/>
        <end position="121"/>
    </location>
</feature>
<sequence>MAPDRADAAMTCGFRRLDPLHHLAGRHPEAEARRRRKAEEETAARRRAIEEKERARKKTAKDRAYAAFWDRTRLDRQRWKYFRAIAELFLDRSLVFGAPDPRYGDGRPVHERSGTEASSGR</sequence>
<organism evidence="2 3">
    <name type="scientific">Streptomyces europaeiscabiei</name>
    <dbReference type="NCBI Taxonomy" id="146819"/>
    <lineage>
        <taxon>Bacteria</taxon>
        <taxon>Bacillati</taxon>
        <taxon>Actinomycetota</taxon>
        <taxon>Actinomycetes</taxon>
        <taxon>Kitasatosporales</taxon>
        <taxon>Streptomycetaceae</taxon>
        <taxon>Streptomyces</taxon>
    </lineage>
</organism>
<accession>A0AAJ2PVC4</accession>
<evidence type="ECO:0000256" key="1">
    <source>
        <dbReference type="SAM" id="MobiDB-lite"/>
    </source>
</evidence>
<protein>
    <submittedName>
        <fullName evidence="2">Uncharacterized protein</fullName>
    </submittedName>
</protein>
<evidence type="ECO:0000313" key="2">
    <source>
        <dbReference type="EMBL" id="MDX3134433.1"/>
    </source>
</evidence>
<feature type="compositionally biased region" description="Basic and acidic residues" evidence="1">
    <location>
        <begin position="102"/>
        <end position="114"/>
    </location>
</feature>
<dbReference type="AlphaFoldDB" id="A0AAJ2PVC4"/>
<evidence type="ECO:0000313" key="3">
    <source>
        <dbReference type="Proteomes" id="UP001273589"/>
    </source>
</evidence>
<name>A0AAJ2PVC4_9ACTN</name>
<feature type="compositionally biased region" description="Basic and acidic residues" evidence="1">
    <location>
        <begin position="24"/>
        <end position="54"/>
    </location>
</feature>
<feature type="region of interest" description="Disordered" evidence="1">
    <location>
        <begin position="24"/>
        <end position="61"/>
    </location>
</feature>
<dbReference type="RefSeq" id="WP_319696505.1">
    <property type="nucleotide sequence ID" value="NZ_JARAWN010000289.1"/>
</dbReference>
<dbReference type="Proteomes" id="UP001273589">
    <property type="component" value="Unassembled WGS sequence"/>
</dbReference>
<dbReference type="EMBL" id="JARAWN010000289">
    <property type="protein sequence ID" value="MDX3134433.1"/>
    <property type="molecule type" value="Genomic_DNA"/>
</dbReference>
<comment type="caution">
    <text evidence="2">The sequence shown here is derived from an EMBL/GenBank/DDBJ whole genome shotgun (WGS) entry which is preliminary data.</text>
</comment>
<reference evidence="2" key="1">
    <citation type="journal article" date="2023" name="Microb. Genom.">
        <title>Mesoterricola silvestris gen. nov., sp. nov., Mesoterricola sediminis sp. nov., Geothrix oryzae sp. nov., Geothrix edaphica sp. nov., Geothrix rubra sp. nov., and Geothrix limicola sp. nov., six novel members of Acidobacteriota isolated from soils.</title>
        <authorList>
            <person name="Weisberg A.J."/>
            <person name="Pearce E."/>
            <person name="Kramer C.G."/>
            <person name="Chang J.H."/>
            <person name="Clarke C.R."/>
        </authorList>
    </citation>
    <scope>NUCLEOTIDE SEQUENCE</scope>
    <source>
        <strain evidence="2">ND06-05F</strain>
    </source>
</reference>
<gene>
    <name evidence="2" type="ORF">PV367_32655</name>
</gene>